<gene>
    <name evidence="3" type="ORF">GPX89_29885</name>
</gene>
<feature type="transmembrane region" description="Helical" evidence="2">
    <location>
        <begin position="236"/>
        <end position="259"/>
    </location>
</feature>
<keyword evidence="2" id="KW-0472">Membrane</keyword>
<feature type="region of interest" description="Disordered" evidence="1">
    <location>
        <begin position="369"/>
        <end position="389"/>
    </location>
</feature>
<protein>
    <submittedName>
        <fullName evidence="3">Uncharacterized protein</fullName>
    </submittedName>
</protein>
<feature type="transmembrane region" description="Helical" evidence="2">
    <location>
        <begin position="114"/>
        <end position="134"/>
    </location>
</feature>
<feature type="transmembrane region" description="Helical" evidence="2">
    <location>
        <begin position="72"/>
        <end position="94"/>
    </location>
</feature>
<evidence type="ECO:0000313" key="4">
    <source>
        <dbReference type="Proteomes" id="UP000466794"/>
    </source>
</evidence>
<feature type="transmembrane region" description="Helical" evidence="2">
    <location>
        <begin position="343"/>
        <end position="361"/>
    </location>
</feature>
<comment type="caution">
    <text evidence="3">The sequence shown here is derived from an EMBL/GenBank/DDBJ whole genome shotgun (WGS) entry which is preliminary data.</text>
</comment>
<dbReference type="AlphaFoldDB" id="A0A7K1V4S8"/>
<keyword evidence="4" id="KW-1185">Reference proteome</keyword>
<name>A0A7K1V4S8_9NOCA</name>
<proteinExistence type="predicted"/>
<evidence type="ECO:0000256" key="2">
    <source>
        <dbReference type="SAM" id="Phobius"/>
    </source>
</evidence>
<feature type="transmembrane region" description="Helical" evidence="2">
    <location>
        <begin position="265"/>
        <end position="284"/>
    </location>
</feature>
<reference evidence="3 4" key="1">
    <citation type="submission" date="2019-12" db="EMBL/GenBank/DDBJ databases">
        <title>Nocardia sp. nov. ET3-3 isolated from soil.</title>
        <authorList>
            <person name="Kanchanasin P."/>
            <person name="Tanasupawat S."/>
            <person name="Yuki M."/>
            <person name="Kudo T."/>
        </authorList>
    </citation>
    <scope>NUCLEOTIDE SEQUENCE [LARGE SCALE GENOMIC DNA]</scope>
    <source>
        <strain evidence="3 4">ET3-3</strain>
    </source>
</reference>
<dbReference type="RefSeq" id="WP_157391019.1">
    <property type="nucleotide sequence ID" value="NZ_WRPP01000006.1"/>
</dbReference>
<accession>A0A7K1V4S8</accession>
<feature type="transmembrane region" description="Helical" evidence="2">
    <location>
        <begin position="304"/>
        <end position="323"/>
    </location>
</feature>
<dbReference type="EMBL" id="WRPP01000006">
    <property type="protein sequence ID" value="MVU81439.1"/>
    <property type="molecule type" value="Genomic_DNA"/>
</dbReference>
<feature type="transmembrane region" description="Helical" evidence="2">
    <location>
        <begin position="146"/>
        <end position="166"/>
    </location>
</feature>
<evidence type="ECO:0000313" key="3">
    <source>
        <dbReference type="EMBL" id="MVU81439.1"/>
    </source>
</evidence>
<dbReference type="Proteomes" id="UP000466794">
    <property type="component" value="Unassembled WGS sequence"/>
</dbReference>
<keyword evidence="2" id="KW-1133">Transmembrane helix</keyword>
<feature type="transmembrane region" description="Helical" evidence="2">
    <location>
        <begin position="194"/>
        <end position="216"/>
    </location>
</feature>
<sequence>MADHCATTFDQLAHSLGFSCDTAGGLVEVRNPFALENWTLPVLETTVILGSVLALVLAVVRLRRHGDPTNLVLWFGATAYLFVIEPPLYFPAAFGISGHVDTMFAHNVFTVDFLWGRLPLYIVAIYPFMATLAYEIVRMLGIFGRYGALAGATCVGFVHHAFYEIFDHLGPQLRWWEWTTSNPLNQPMFDSVPLPSVVVFAALWPMSLAYCVYRFVGRRADRGIHMPGFELTWRTVVIGLLASLGTFILPLPATVLGMAGTTVRGVVYALELVAVTVVAIPILYRQWTRLRREAPESVYTNKFVQVYSAAYLVVFAILWAAALPDFLDATNGLTRNGDPVGNLWYTLACFAVAIACVAAVWTRRGNSGHRGGLTPGERENGADQAISTA</sequence>
<organism evidence="3 4">
    <name type="scientific">Nocardia terrae</name>
    <dbReference type="NCBI Taxonomy" id="2675851"/>
    <lineage>
        <taxon>Bacteria</taxon>
        <taxon>Bacillati</taxon>
        <taxon>Actinomycetota</taxon>
        <taxon>Actinomycetes</taxon>
        <taxon>Mycobacteriales</taxon>
        <taxon>Nocardiaceae</taxon>
        <taxon>Nocardia</taxon>
    </lineage>
</organism>
<keyword evidence="2" id="KW-0812">Transmembrane</keyword>
<evidence type="ECO:0000256" key="1">
    <source>
        <dbReference type="SAM" id="MobiDB-lite"/>
    </source>
</evidence>
<feature type="transmembrane region" description="Helical" evidence="2">
    <location>
        <begin position="38"/>
        <end position="60"/>
    </location>
</feature>